<dbReference type="Proteomes" id="UP000232806">
    <property type="component" value="Chromosome"/>
</dbReference>
<feature type="transmembrane region" description="Helical" evidence="5">
    <location>
        <begin position="43"/>
        <end position="65"/>
    </location>
</feature>
<protein>
    <submittedName>
        <fullName evidence="6">Lipopolysaccharide O-side chain biosynthesis protein</fullName>
    </submittedName>
</protein>
<dbReference type="PANTHER" id="PTHR43424">
    <property type="entry name" value="LOCUS PUTATIVE PROTEIN 1-RELATED"/>
    <property type="match status" value="1"/>
</dbReference>
<evidence type="ECO:0000256" key="4">
    <source>
        <dbReference type="ARBA" id="ARBA00023136"/>
    </source>
</evidence>
<reference evidence="6 7" key="1">
    <citation type="submission" date="2016-10" db="EMBL/GenBank/DDBJ databases">
        <title>Comparative genomics between deep and shallow subseafloor isolates.</title>
        <authorList>
            <person name="Ishii S."/>
            <person name="Miller J.R."/>
            <person name="Sutton G."/>
            <person name="Suzuki S."/>
            <person name="Methe B."/>
            <person name="Inagaki F."/>
            <person name="Imachi H."/>
        </authorList>
    </citation>
    <scope>NUCLEOTIDE SEQUENCE [LARGE SCALE GENOMIC DNA]</scope>
    <source>
        <strain evidence="6 7">MO-MB1</strain>
    </source>
</reference>
<comment type="subcellular location">
    <subcellularLocation>
        <location evidence="1">Membrane</location>
        <topology evidence="1">Multi-pass membrane protein</topology>
    </subcellularLocation>
</comment>
<evidence type="ECO:0000256" key="1">
    <source>
        <dbReference type="ARBA" id="ARBA00004141"/>
    </source>
</evidence>
<accession>A0A2H4VEE2</accession>
<feature type="transmembrane region" description="Helical" evidence="5">
    <location>
        <begin position="12"/>
        <end position="31"/>
    </location>
</feature>
<evidence type="ECO:0000313" key="6">
    <source>
        <dbReference type="EMBL" id="AUB56456.1"/>
    </source>
</evidence>
<organism evidence="6 7">
    <name type="scientific">Methanobacterium subterraneum</name>
    <dbReference type="NCBI Taxonomy" id="59277"/>
    <lineage>
        <taxon>Archaea</taxon>
        <taxon>Methanobacteriati</taxon>
        <taxon>Methanobacteriota</taxon>
        <taxon>Methanomada group</taxon>
        <taxon>Methanobacteria</taxon>
        <taxon>Methanobacteriales</taxon>
        <taxon>Methanobacteriaceae</taxon>
        <taxon>Methanobacterium</taxon>
    </lineage>
</organism>
<evidence type="ECO:0000256" key="5">
    <source>
        <dbReference type="SAM" id="Phobius"/>
    </source>
</evidence>
<sequence>MSQLKTIGKNSAALLIAQILSYVLAFFYTLYMARYLGADGYGSISLAISLTGIFGILVDMGLNTLLIREVARDKSKTNSFISNTALMKIFLSLFTLGAIYVFVNLSGYSEQVKTLIYIVYISVVIGSYSNIFGAVMQAEEKMEYLSVSTIISGLVIFFGTLIGIYFSLDVIYFAVLYVTSNGLNFIYISLIYLWKFSFPKIEIDFGFWKPVLKEAWPFGFTSLSGQLYTYVDTVMISLMQGTLVVGWYSAAYRLILTLLFVPTAVNIAIFPVMSRLYTSSKESLILLNERYFKYMLILGIPLGFGTTVLADKIILLIFGAEYTPSIIALQILIWTMVFTFIGASFVQLLQSINKQLILTKISFICLVFNVILNLILIPKYSYIGASVVTLITEIILVSYTIFISFRLGYGIDIKKNTKIFFKVMGGALVMSAFLLYFSSINLFLLVIIAALIYFIIIFRTKTIDDVDKQLFKELIGRS</sequence>
<dbReference type="PANTHER" id="PTHR43424:SF1">
    <property type="entry name" value="LOCUS PUTATIVE PROTEIN 1-RELATED"/>
    <property type="match status" value="1"/>
</dbReference>
<feature type="transmembrane region" description="Helical" evidence="5">
    <location>
        <begin position="326"/>
        <end position="349"/>
    </location>
</feature>
<feature type="transmembrane region" description="Helical" evidence="5">
    <location>
        <begin position="144"/>
        <end position="165"/>
    </location>
</feature>
<dbReference type="EMBL" id="CP017766">
    <property type="protein sequence ID" value="AUB56456.1"/>
    <property type="molecule type" value="Genomic_DNA"/>
</dbReference>
<feature type="transmembrane region" description="Helical" evidence="5">
    <location>
        <begin position="85"/>
        <end position="103"/>
    </location>
</feature>
<evidence type="ECO:0000313" key="7">
    <source>
        <dbReference type="Proteomes" id="UP000232806"/>
    </source>
</evidence>
<feature type="transmembrane region" description="Helical" evidence="5">
    <location>
        <begin position="294"/>
        <end position="320"/>
    </location>
</feature>
<dbReference type="RefSeq" id="WP_100906436.1">
    <property type="nucleotide sequence ID" value="NZ_CP017766.1"/>
</dbReference>
<keyword evidence="3 5" id="KW-1133">Transmembrane helix</keyword>
<dbReference type="InterPro" id="IPR052556">
    <property type="entry name" value="PolySynth_Transporter"/>
</dbReference>
<dbReference type="AlphaFoldDB" id="A0A2H4VEE2"/>
<feature type="transmembrane region" description="Helical" evidence="5">
    <location>
        <begin position="215"/>
        <end position="231"/>
    </location>
</feature>
<dbReference type="GO" id="GO:0016020">
    <property type="term" value="C:membrane"/>
    <property type="evidence" value="ECO:0007669"/>
    <property type="project" value="UniProtKB-SubCell"/>
</dbReference>
<dbReference type="CDD" id="cd13128">
    <property type="entry name" value="MATE_Wzx_like"/>
    <property type="match status" value="1"/>
</dbReference>
<keyword evidence="2 5" id="KW-0812">Transmembrane</keyword>
<feature type="transmembrane region" description="Helical" evidence="5">
    <location>
        <begin position="251"/>
        <end position="273"/>
    </location>
</feature>
<evidence type="ECO:0000256" key="3">
    <source>
        <dbReference type="ARBA" id="ARBA00022989"/>
    </source>
</evidence>
<dbReference type="GeneID" id="35124437"/>
<gene>
    <name evidence="6" type="ORF">BK007_10830</name>
</gene>
<dbReference type="OrthoDB" id="19148at2157"/>
<name>A0A2H4VEE2_9EURY</name>
<feature type="transmembrane region" description="Helical" evidence="5">
    <location>
        <begin position="171"/>
        <end position="194"/>
    </location>
</feature>
<feature type="transmembrane region" description="Helical" evidence="5">
    <location>
        <begin position="442"/>
        <end position="458"/>
    </location>
</feature>
<keyword evidence="4 5" id="KW-0472">Membrane</keyword>
<evidence type="ECO:0000256" key="2">
    <source>
        <dbReference type="ARBA" id="ARBA00022692"/>
    </source>
</evidence>
<feature type="transmembrane region" description="Helical" evidence="5">
    <location>
        <begin position="356"/>
        <end position="376"/>
    </location>
</feature>
<proteinExistence type="predicted"/>
<dbReference type="Pfam" id="PF01943">
    <property type="entry name" value="Polysacc_synt"/>
    <property type="match status" value="1"/>
</dbReference>
<feature type="transmembrane region" description="Helical" evidence="5">
    <location>
        <begin position="115"/>
        <end position="132"/>
    </location>
</feature>
<feature type="transmembrane region" description="Helical" evidence="5">
    <location>
        <begin position="382"/>
        <end position="407"/>
    </location>
</feature>
<dbReference type="InterPro" id="IPR002797">
    <property type="entry name" value="Polysacc_synth"/>
</dbReference>
<feature type="transmembrane region" description="Helical" evidence="5">
    <location>
        <begin position="419"/>
        <end position="436"/>
    </location>
</feature>